<dbReference type="Gene3D" id="1.25.40.20">
    <property type="entry name" value="Ankyrin repeat-containing domain"/>
    <property type="match status" value="1"/>
</dbReference>
<dbReference type="SUPFAM" id="SSF48403">
    <property type="entry name" value="Ankyrin repeat"/>
    <property type="match status" value="1"/>
</dbReference>
<dbReference type="AlphaFoldDB" id="A0A2V1DE65"/>
<evidence type="ECO:0000313" key="1">
    <source>
        <dbReference type="EMBL" id="PVH96407.1"/>
    </source>
</evidence>
<dbReference type="OrthoDB" id="19174at2759"/>
<dbReference type="STRING" id="97972.A0A2V1DE65"/>
<dbReference type="InterPro" id="IPR002110">
    <property type="entry name" value="Ankyrin_rpt"/>
</dbReference>
<protein>
    <submittedName>
        <fullName evidence="1">Uncharacterized protein</fullName>
    </submittedName>
</protein>
<dbReference type="EMBL" id="KZ805465">
    <property type="protein sequence ID" value="PVH96407.1"/>
    <property type="molecule type" value="Genomic_DNA"/>
</dbReference>
<sequence>MASSQQALPAPTIDLLLNLIDTRPDSILASLTQHPHLASAADAHGYSLVHASVSYGQLDLLRHLVQKHQVDVNLLDEDGETPLFVAETPEVAKCLVEELGAHQNLRNAEGKTAEEKFLEEEGEANQVYQYLKSLRTGERALSAGVVESECTHPPPPLPEGVKVELGTMTEDAVGHVQDPELRRRIEELAMREDFQTEEVQSQLRALVSEVVTGLGTEDTGRSVRRRVD</sequence>
<dbReference type="InterPro" id="IPR036770">
    <property type="entry name" value="Ankyrin_rpt-contain_sf"/>
</dbReference>
<evidence type="ECO:0000313" key="2">
    <source>
        <dbReference type="Proteomes" id="UP000244855"/>
    </source>
</evidence>
<dbReference type="Pfam" id="PF12796">
    <property type="entry name" value="Ank_2"/>
    <property type="match status" value="1"/>
</dbReference>
<gene>
    <name evidence="1" type="ORF">DM02DRAFT_599261</name>
</gene>
<name>A0A2V1DE65_9PLEO</name>
<keyword evidence="2" id="KW-1185">Reference proteome</keyword>
<accession>A0A2V1DE65</accession>
<proteinExistence type="predicted"/>
<reference evidence="1 2" key="1">
    <citation type="journal article" date="2018" name="Sci. Rep.">
        <title>Comparative genomics provides insights into the lifestyle and reveals functional heterogeneity of dark septate endophytic fungi.</title>
        <authorList>
            <person name="Knapp D.G."/>
            <person name="Nemeth J.B."/>
            <person name="Barry K."/>
            <person name="Hainaut M."/>
            <person name="Henrissat B."/>
            <person name="Johnson J."/>
            <person name="Kuo A."/>
            <person name="Lim J.H.P."/>
            <person name="Lipzen A."/>
            <person name="Nolan M."/>
            <person name="Ohm R.A."/>
            <person name="Tamas L."/>
            <person name="Grigoriev I.V."/>
            <person name="Spatafora J.W."/>
            <person name="Nagy L.G."/>
            <person name="Kovacs G.M."/>
        </authorList>
    </citation>
    <scope>NUCLEOTIDE SEQUENCE [LARGE SCALE GENOMIC DNA]</scope>
    <source>
        <strain evidence="1 2">DSE2036</strain>
    </source>
</reference>
<organism evidence="1 2">
    <name type="scientific">Periconia macrospinosa</name>
    <dbReference type="NCBI Taxonomy" id="97972"/>
    <lineage>
        <taxon>Eukaryota</taxon>
        <taxon>Fungi</taxon>
        <taxon>Dikarya</taxon>
        <taxon>Ascomycota</taxon>
        <taxon>Pezizomycotina</taxon>
        <taxon>Dothideomycetes</taxon>
        <taxon>Pleosporomycetidae</taxon>
        <taxon>Pleosporales</taxon>
        <taxon>Massarineae</taxon>
        <taxon>Periconiaceae</taxon>
        <taxon>Periconia</taxon>
    </lineage>
</organism>
<dbReference type="Proteomes" id="UP000244855">
    <property type="component" value="Unassembled WGS sequence"/>
</dbReference>